<organism evidence="2">
    <name type="scientific">Pinguiococcus pyrenoidosus</name>
    <dbReference type="NCBI Taxonomy" id="172671"/>
    <lineage>
        <taxon>Eukaryota</taxon>
        <taxon>Sar</taxon>
        <taxon>Stramenopiles</taxon>
        <taxon>Ochrophyta</taxon>
        <taxon>Pinguiophyceae</taxon>
        <taxon>Pinguiochrysidales</taxon>
        <taxon>Pinguiochrysidaceae</taxon>
        <taxon>Pinguiococcus</taxon>
    </lineage>
</organism>
<reference evidence="2" key="1">
    <citation type="submission" date="2021-01" db="EMBL/GenBank/DDBJ databases">
        <authorList>
            <person name="Corre E."/>
            <person name="Pelletier E."/>
            <person name="Niang G."/>
            <person name="Scheremetjew M."/>
            <person name="Finn R."/>
            <person name="Kale V."/>
            <person name="Holt S."/>
            <person name="Cochrane G."/>
            <person name="Meng A."/>
            <person name="Brown T."/>
            <person name="Cohen L."/>
        </authorList>
    </citation>
    <scope>NUCLEOTIDE SEQUENCE</scope>
    <source>
        <strain evidence="2">CCMP2078</strain>
    </source>
</reference>
<protein>
    <submittedName>
        <fullName evidence="2">Uncharacterized protein</fullName>
    </submittedName>
</protein>
<accession>A0A7R9U9K7</accession>
<feature type="compositionally biased region" description="Polar residues" evidence="1">
    <location>
        <begin position="88"/>
        <end position="104"/>
    </location>
</feature>
<feature type="region of interest" description="Disordered" evidence="1">
    <location>
        <begin position="78"/>
        <end position="104"/>
    </location>
</feature>
<proteinExistence type="predicted"/>
<evidence type="ECO:0000313" key="2">
    <source>
        <dbReference type="EMBL" id="CAD8259305.1"/>
    </source>
</evidence>
<name>A0A7R9U9K7_9STRA</name>
<dbReference type="EMBL" id="HBEA01011525">
    <property type="protein sequence ID" value="CAD8259305.1"/>
    <property type="molecule type" value="Transcribed_RNA"/>
</dbReference>
<sequence length="104" mass="11640">MYGKTFGKCVPPMLSRQIPPVALLRGMRWAQPKIDLRNRLPYVYTKPRKSTRLRRIGFLFVLSSDFLRVSKTGENVAEDTNGLKGCSAQDSRMATSSTQAISSS</sequence>
<gene>
    <name evidence="2" type="ORF">PPYR1160_LOCUS8807</name>
</gene>
<dbReference type="AlphaFoldDB" id="A0A7R9U9K7"/>
<evidence type="ECO:0000256" key="1">
    <source>
        <dbReference type="SAM" id="MobiDB-lite"/>
    </source>
</evidence>